<sequence length="210" mass="24669">MYEPPLKHLKNLKFYSNKHAFIRNNQLNKKNQISTHNNSDNFDLQIDSSFIVMYPKSNPLLTNFKEMKPIKDMNGSGNQATFISIYDGPHEKRFIKTKESRIFVPLDFLTNDWTKFDIKDKPLRKKTNNKIRLLSVEPTITTLKSIKKMAPFKLKPFEKEEKIKLKVGKKVKDKEIELNSIDVDYFYDGKANQQKHNGSLSSLEQQVNWK</sequence>
<protein>
    <submittedName>
        <fullName evidence="1">Uncharacterized protein</fullName>
    </submittedName>
</protein>
<dbReference type="Proteomes" id="UP001142055">
    <property type="component" value="Chromosome 1"/>
</dbReference>
<gene>
    <name evidence="1" type="ORF">RDWZM_001188</name>
</gene>
<proteinExistence type="predicted"/>
<accession>A0A9Q0MCN1</accession>
<keyword evidence="2" id="KW-1185">Reference proteome</keyword>
<name>A0A9Q0MCN1_BLOTA</name>
<comment type="caution">
    <text evidence="1">The sequence shown here is derived from an EMBL/GenBank/DDBJ whole genome shotgun (WGS) entry which is preliminary data.</text>
</comment>
<organism evidence="1 2">
    <name type="scientific">Blomia tropicalis</name>
    <name type="common">Mite</name>
    <dbReference type="NCBI Taxonomy" id="40697"/>
    <lineage>
        <taxon>Eukaryota</taxon>
        <taxon>Metazoa</taxon>
        <taxon>Ecdysozoa</taxon>
        <taxon>Arthropoda</taxon>
        <taxon>Chelicerata</taxon>
        <taxon>Arachnida</taxon>
        <taxon>Acari</taxon>
        <taxon>Acariformes</taxon>
        <taxon>Sarcoptiformes</taxon>
        <taxon>Astigmata</taxon>
        <taxon>Glycyphagoidea</taxon>
        <taxon>Echimyopodidae</taxon>
        <taxon>Blomia</taxon>
    </lineage>
</organism>
<evidence type="ECO:0000313" key="2">
    <source>
        <dbReference type="Proteomes" id="UP001142055"/>
    </source>
</evidence>
<reference evidence="1" key="1">
    <citation type="submission" date="2022-12" db="EMBL/GenBank/DDBJ databases">
        <title>Genome assemblies of Blomia tropicalis.</title>
        <authorList>
            <person name="Cui Y."/>
        </authorList>
    </citation>
    <scope>NUCLEOTIDE SEQUENCE</scope>
    <source>
        <tissue evidence="1">Adult mites</tissue>
    </source>
</reference>
<dbReference type="AlphaFoldDB" id="A0A9Q0MCN1"/>
<evidence type="ECO:0000313" key="1">
    <source>
        <dbReference type="EMBL" id="KAJ6222643.1"/>
    </source>
</evidence>
<dbReference type="EMBL" id="JAPWDV010000001">
    <property type="protein sequence ID" value="KAJ6222643.1"/>
    <property type="molecule type" value="Genomic_DNA"/>
</dbReference>